<dbReference type="AlphaFoldDB" id="H5SMT0"/>
<organism evidence="2">
    <name type="scientific">uncultured Bacteroidota bacterium</name>
    <dbReference type="NCBI Taxonomy" id="152509"/>
    <lineage>
        <taxon>Bacteria</taxon>
        <taxon>Pseudomonadati</taxon>
        <taxon>Bacteroidota</taxon>
        <taxon>environmental samples</taxon>
    </lineage>
</organism>
<keyword evidence="1" id="KW-0812">Transmembrane</keyword>
<proteinExistence type="predicted"/>
<reference evidence="2" key="1">
    <citation type="journal article" date="2005" name="Environ. Microbiol.">
        <title>Genetic and functional properties of uncultivated thermophilic crenarchaeotes from a subsurface gold mine as revealed by analysis of genome fragments.</title>
        <authorList>
            <person name="Nunoura T."/>
            <person name="Hirayama H."/>
            <person name="Takami H."/>
            <person name="Oida H."/>
            <person name="Nishi S."/>
            <person name="Shimamura S."/>
            <person name="Suzuki Y."/>
            <person name="Inagaki F."/>
            <person name="Takai K."/>
            <person name="Nealson K.H."/>
            <person name="Horikoshi K."/>
        </authorList>
    </citation>
    <scope>NUCLEOTIDE SEQUENCE</scope>
</reference>
<dbReference type="Pfam" id="PF04241">
    <property type="entry name" value="DUF423"/>
    <property type="match status" value="1"/>
</dbReference>
<evidence type="ECO:0000256" key="1">
    <source>
        <dbReference type="SAM" id="Phobius"/>
    </source>
</evidence>
<protein>
    <recommendedName>
        <fullName evidence="3">DUF423 domain-containing protein</fullName>
    </recommendedName>
</protein>
<evidence type="ECO:0008006" key="3">
    <source>
        <dbReference type="Google" id="ProtNLM"/>
    </source>
</evidence>
<feature type="transmembrane region" description="Helical" evidence="1">
    <location>
        <begin position="91"/>
        <end position="112"/>
    </location>
</feature>
<accession>H5SMT0</accession>
<dbReference type="EMBL" id="AP011776">
    <property type="protein sequence ID" value="BAL57466.1"/>
    <property type="molecule type" value="Genomic_DNA"/>
</dbReference>
<feature type="transmembrane region" description="Helical" evidence="1">
    <location>
        <begin position="57"/>
        <end position="79"/>
    </location>
</feature>
<sequence>MRMRAALPFAAFLGLMGVVGATLYAHAVPVPALGQAAYMALFHAAPLLFLSQQKPSLLTRLSAIFLLLGSLLFTGSIYAKYLGGWESATRIAPAGGTLLIGGWIILLVRGLLSLRRSAA</sequence>
<evidence type="ECO:0000313" key="2">
    <source>
        <dbReference type="EMBL" id="BAL57466.1"/>
    </source>
</evidence>
<keyword evidence="1" id="KW-0472">Membrane</keyword>
<reference evidence="2" key="2">
    <citation type="journal article" date="2012" name="PLoS ONE">
        <title>A Deeply Branching Thermophilic Bacterium with an Ancient Acetyl-CoA Pathway Dominates a Subsurface Ecosystem.</title>
        <authorList>
            <person name="Takami H."/>
            <person name="Noguchi H."/>
            <person name="Takaki Y."/>
            <person name="Uchiyama I."/>
            <person name="Toyoda A."/>
            <person name="Nishi S."/>
            <person name="Chee G.-J."/>
            <person name="Arai W."/>
            <person name="Nunoura T."/>
            <person name="Itoh T."/>
            <person name="Hattori M."/>
            <person name="Takai K."/>
        </authorList>
    </citation>
    <scope>NUCLEOTIDE SEQUENCE</scope>
</reference>
<keyword evidence="1" id="KW-1133">Transmembrane helix</keyword>
<name>H5SMT0_9BACT</name>
<feature type="transmembrane region" description="Helical" evidence="1">
    <location>
        <begin position="30"/>
        <end position="50"/>
    </location>
</feature>
<dbReference type="InterPro" id="IPR006696">
    <property type="entry name" value="DUF423"/>
</dbReference>
<gene>
    <name evidence="2" type="ORF">HGMM_F50F04C29</name>
</gene>